<keyword evidence="2" id="KW-1185">Reference proteome</keyword>
<evidence type="ECO:0000313" key="2">
    <source>
        <dbReference type="Proteomes" id="UP001157006"/>
    </source>
</evidence>
<protein>
    <submittedName>
        <fullName evidence="1">Uncharacterized protein</fullName>
    </submittedName>
</protein>
<organism evidence="1 2">
    <name type="scientific">Vicia faba</name>
    <name type="common">Broad bean</name>
    <name type="synonym">Faba vulgaris</name>
    <dbReference type="NCBI Taxonomy" id="3906"/>
    <lineage>
        <taxon>Eukaryota</taxon>
        <taxon>Viridiplantae</taxon>
        <taxon>Streptophyta</taxon>
        <taxon>Embryophyta</taxon>
        <taxon>Tracheophyta</taxon>
        <taxon>Spermatophyta</taxon>
        <taxon>Magnoliopsida</taxon>
        <taxon>eudicotyledons</taxon>
        <taxon>Gunneridae</taxon>
        <taxon>Pentapetalae</taxon>
        <taxon>rosids</taxon>
        <taxon>fabids</taxon>
        <taxon>Fabales</taxon>
        <taxon>Fabaceae</taxon>
        <taxon>Papilionoideae</taxon>
        <taxon>50 kb inversion clade</taxon>
        <taxon>NPAAA clade</taxon>
        <taxon>Hologalegina</taxon>
        <taxon>IRL clade</taxon>
        <taxon>Fabeae</taxon>
        <taxon>Vicia</taxon>
    </lineage>
</organism>
<sequence length="249" mass="28681">MAVNIEFANFSDVREGFDNIDAIVDRDKMDPKTQWLVYGARAPLLQKVALKLLPQPSDIDVPLCQLNLSHKMYVPDISLHNIPHVNKYDLATDGNMIVVPLMYGPMRNHLSQKYFGEETQESNMENQNIDKYVPNILSDMLEREYQIHKENDGEINENNFVSDDVHEDVEGDTRVTHVGVVNNHDEKRNFASKGKQDHIVEDVEKNIETLCEDVLLLTNQETLCYLLKKMEVFMMLKLLIILPILEPSD</sequence>
<dbReference type="EMBL" id="OX451739">
    <property type="protein sequence ID" value="CAI8608098.1"/>
    <property type="molecule type" value="Genomic_DNA"/>
</dbReference>
<dbReference type="AlphaFoldDB" id="A0AAV1AG58"/>
<gene>
    <name evidence="1" type="ORF">VFH_IV068160</name>
</gene>
<proteinExistence type="predicted"/>
<reference evidence="1 2" key="1">
    <citation type="submission" date="2023-01" db="EMBL/GenBank/DDBJ databases">
        <authorList>
            <person name="Kreplak J."/>
        </authorList>
    </citation>
    <scope>NUCLEOTIDE SEQUENCE [LARGE SCALE GENOMIC DNA]</scope>
</reference>
<dbReference type="Proteomes" id="UP001157006">
    <property type="component" value="Chromosome 4"/>
</dbReference>
<evidence type="ECO:0000313" key="1">
    <source>
        <dbReference type="EMBL" id="CAI8608098.1"/>
    </source>
</evidence>
<name>A0AAV1AG58_VICFA</name>
<accession>A0AAV1AG58</accession>